<sequence length="613" mass="67553">MAAFRLSTASWKWLICTLSAVAALLLVMDASCAFRALALAQEQGTLGASLNDHIGLHPESQGTHRLQILQLDPGSPLLAFGAKAGDGVQFDRVQNRWRRFTVGEPVGLTLYQSGPQAQTKHLTVAAVASPVPFAESFDYAARLALAVPALLFTVLIGIKQGENRSQRALAMAFCVQNFTLYMTINYLPAGAALGLAKLVQLTAFPMLWYCGVLFALHYQQYPDTPLRRWLWRLLPLHRALCLATAAYALWFGLGNEAPLLLPCTGIVIALGVSLWMLSMVDGWRQSRGEMRQRHYWLLLSFLLGTIPPILVWVPALDGGYQGMRWTVMAMFAGQLLMYIGLAYSVLKHRVFHFEFAISRMLIFSVVSVLLLCVFGVVERISSSLLHGGGHADAPTVTLVLDGLIALAVYLAFHHMHGRVERWVERVFFHQWHDNEHKLQHYVKQAAHITTVDALLDSCRQAMDRFTSQAGCAIYLRQADGRYEPATAGTLAGAPDSMAADDSIAVALRAEMAPQLGGGGQLALPMSHRGTLYGFVLLGPKPNGESYRPDECTALDFAVRQIGLDLHALRVELLEREVQKLTEHTEQQGKELRLMAGRRQAPRHLSSVQGGAQA</sequence>
<keyword evidence="1" id="KW-0175">Coiled coil</keyword>
<keyword evidence="2" id="KW-0472">Membrane</keyword>
<protein>
    <recommendedName>
        <fullName evidence="5">GAF domain-containing protein</fullName>
    </recommendedName>
</protein>
<feature type="transmembrane region" description="Helical" evidence="2">
    <location>
        <begin position="168"/>
        <end position="187"/>
    </location>
</feature>
<feature type="transmembrane region" description="Helical" evidence="2">
    <location>
        <begin position="393"/>
        <end position="412"/>
    </location>
</feature>
<keyword evidence="2" id="KW-1133">Transmembrane helix</keyword>
<evidence type="ECO:0000256" key="2">
    <source>
        <dbReference type="SAM" id="Phobius"/>
    </source>
</evidence>
<reference evidence="3 4" key="1">
    <citation type="submission" date="2019-12" db="EMBL/GenBank/DDBJ databases">
        <title>Novel species isolated from a subtropical stream in China.</title>
        <authorList>
            <person name="Lu H."/>
        </authorList>
    </citation>
    <scope>NUCLEOTIDE SEQUENCE [LARGE SCALE GENOMIC DNA]</scope>
    <source>
        <strain evidence="3 4">FT127W</strain>
    </source>
</reference>
<name>A0A7X4HER1_9BURK</name>
<accession>A0A7X4HER1</accession>
<evidence type="ECO:0000256" key="1">
    <source>
        <dbReference type="SAM" id="Coils"/>
    </source>
</evidence>
<feature type="transmembrane region" description="Helical" evidence="2">
    <location>
        <begin position="139"/>
        <end position="156"/>
    </location>
</feature>
<feature type="transmembrane region" description="Helical" evidence="2">
    <location>
        <begin position="230"/>
        <end position="253"/>
    </location>
</feature>
<feature type="transmembrane region" description="Helical" evidence="2">
    <location>
        <begin position="295"/>
        <end position="313"/>
    </location>
</feature>
<gene>
    <name evidence="3" type="ORF">GTP77_21355</name>
</gene>
<proteinExistence type="predicted"/>
<dbReference type="RefSeq" id="WP_161074168.1">
    <property type="nucleotide sequence ID" value="NZ_CP086370.1"/>
</dbReference>
<dbReference type="Proteomes" id="UP000450676">
    <property type="component" value="Unassembled WGS sequence"/>
</dbReference>
<keyword evidence="2" id="KW-0812">Transmembrane</keyword>
<evidence type="ECO:0008006" key="5">
    <source>
        <dbReference type="Google" id="ProtNLM"/>
    </source>
</evidence>
<feature type="coiled-coil region" evidence="1">
    <location>
        <begin position="563"/>
        <end position="590"/>
    </location>
</feature>
<evidence type="ECO:0000313" key="4">
    <source>
        <dbReference type="Proteomes" id="UP000450676"/>
    </source>
</evidence>
<feature type="transmembrane region" description="Helical" evidence="2">
    <location>
        <begin position="325"/>
        <end position="346"/>
    </location>
</feature>
<feature type="transmembrane region" description="Helical" evidence="2">
    <location>
        <begin position="259"/>
        <end position="283"/>
    </location>
</feature>
<keyword evidence="4" id="KW-1185">Reference proteome</keyword>
<feature type="transmembrane region" description="Helical" evidence="2">
    <location>
        <begin position="358"/>
        <end position="377"/>
    </location>
</feature>
<comment type="caution">
    <text evidence="3">The sequence shown here is derived from an EMBL/GenBank/DDBJ whole genome shotgun (WGS) entry which is preliminary data.</text>
</comment>
<dbReference type="AlphaFoldDB" id="A0A7X4HER1"/>
<evidence type="ECO:0000313" key="3">
    <source>
        <dbReference type="EMBL" id="MYN09871.1"/>
    </source>
</evidence>
<organism evidence="3 4">
    <name type="scientific">Pseudoduganella aquatica</name>
    <dbReference type="NCBI Taxonomy" id="2660641"/>
    <lineage>
        <taxon>Bacteria</taxon>
        <taxon>Pseudomonadati</taxon>
        <taxon>Pseudomonadota</taxon>
        <taxon>Betaproteobacteria</taxon>
        <taxon>Burkholderiales</taxon>
        <taxon>Oxalobacteraceae</taxon>
        <taxon>Telluria group</taxon>
        <taxon>Pseudoduganella</taxon>
    </lineage>
</organism>
<dbReference type="EMBL" id="WWCU01000028">
    <property type="protein sequence ID" value="MYN09871.1"/>
    <property type="molecule type" value="Genomic_DNA"/>
</dbReference>
<feature type="transmembrane region" description="Helical" evidence="2">
    <location>
        <begin position="199"/>
        <end position="218"/>
    </location>
</feature>